<evidence type="ECO:0000256" key="1">
    <source>
        <dbReference type="ARBA" id="ARBA00006198"/>
    </source>
</evidence>
<proteinExistence type="inferred from homology"/>
<dbReference type="EMBL" id="CAJOBI010213607">
    <property type="protein sequence ID" value="CAF5024186.1"/>
    <property type="molecule type" value="Genomic_DNA"/>
</dbReference>
<sequence length="58" mass="6046">NGGVVIIAGTGSNCVVYNGDGSSKRAGGWGHLLGDEGSGYWIAQRAIKRVFDHADNLK</sequence>
<dbReference type="InterPro" id="IPR002731">
    <property type="entry name" value="ATPase_BadF"/>
</dbReference>
<comment type="caution">
    <text evidence="10">The sequence shown here is derived from an EMBL/GenBank/DDBJ whole genome shotgun (WGS) entry which is preliminary data.</text>
</comment>
<dbReference type="Proteomes" id="UP000681967">
    <property type="component" value="Unassembled WGS sequence"/>
</dbReference>
<dbReference type="EMBL" id="CAJOBJ010225613">
    <property type="protein sequence ID" value="CAF5043146.1"/>
    <property type="molecule type" value="Genomic_DNA"/>
</dbReference>
<gene>
    <name evidence="6" type="ORF">BYL167_LOCUS50829</name>
    <name evidence="7" type="ORF">BYL167_LOCUS51081</name>
    <name evidence="9" type="ORF">GIL414_LOCUS59542</name>
    <name evidence="10" type="ORF">GIL414_LOCUS59731</name>
    <name evidence="8" type="ORF">SMN809_LOCUS57786</name>
</gene>
<evidence type="ECO:0000259" key="5">
    <source>
        <dbReference type="Pfam" id="PF01869"/>
    </source>
</evidence>
<dbReference type="EC" id="2.7.1.59" evidence="2"/>
<dbReference type="InterPro" id="IPR043129">
    <property type="entry name" value="ATPase_NBD"/>
</dbReference>
<dbReference type="AlphaFoldDB" id="A0A8S3DXI2"/>
<evidence type="ECO:0000313" key="6">
    <source>
        <dbReference type="EMBL" id="CAF4867733.1"/>
    </source>
</evidence>
<dbReference type="Gene3D" id="3.30.420.40">
    <property type="match status" value="1"/>
</dbReference>
<dbReference type="InterPro" id="IPR039758">
    <property type="entry name" value="NAGK-like"/>
</dbReference>
<evidence type="ECO:0000256" key="2">
    <source>
        <dbReference type="ARBA" id="ARBA00012122"/>
    </source>
</evidence>
<evidence type="ECO:0000313" key="7">
    <source>
        <dbReference type="EMBL" id="CAF4874092.1"/>
    </source>
</evidence>
<dbReference type="EMBL" id="CAJOBH010157683">
    <property type="protein sequence ID" value="CAF4867733.1"/>
    <property type="molecule type" value="Genomic_DNA"/>
</dbReference>
<dbReference type="EMBL" id="CAJOBH010159636">
    <property type="protein sequence ID" value="CAF4874092.1"/>
    <property type="molecule type" value="Genomic_DNA"/>
</dbReference>
<dbReference type="PANTHER" id="PTHR12862">
    <property type="entry name" value="BADF TYPE ATPASE DOMAIN-CONTAINING PROTEIN"/>
    <property type="match status" value="1"/>
</dbReference>
<protein>
    <recommendedName>
        <fullName evidence="3">N-acetyl-D-glucosamine kinase</fullName>
        <ecNumber evidence="2">2.7.1.59</ecNumber>
    </recommendedName>
    <alternativeName>
        <fullName evidence="4">GlcNAc kinase</fullName>
    </alternativeName>
</protein>
<dbReference type="SUPFAM" id="SSF53067">
    <property type="entry name" value="Actin-like ATPase domain"/>
    <property type="match status" value="1"/>
</dbReference>
<dbReference type="Proteomes" id="UP000681720">
    <property type="component" value="Unassembled WGS sequence"/>
</dbReference>
<dbReference type="Proteomes" id="UP000676336">
    <property type="component" value="Unassembled WGS sequence"/>
</dbReference>
<evidence type="ECO:0000313" key="11">
    <source>
        <dbReference type="Proteomes" id="UP000681720"/>
    </source>
</evidence>
<feature type="non-terminal residue" evidence="10">
    <location>
        <position position="1"/>
    </location>
</feature>
<dbReference type="PANTHER" id="PTHR12862:SF0">
    <property type="entry name" value="N-ACETYL-D-GLUCOSAMINE KINASE"/>
    <property type="match status" value="1"/>
</dbReference>
<organism evidence="10 11">
    <name type="scientific">Rotaria magnacalcarata</name>
    <dbReference type="NCBI Taxonomy" id="392030"/>
    <lineage>
        <taxon>Eukaryota</taxon>
        <taxon>Metazoa</taxon>
        <taxon>Spiralia</taxon>
        <taxon>Gnathifera</taxon>
        <taxon>Rotifera</taxon>
        <taxon>Eurotatoria</taxon>
        <taxon>Bdelloidea</taxon>
        <taxon>Philodinida</taxon>
        <taxon>Philodinidae</taxon>
        <taxon>Rotaria</taxon>
    </lineage>
</organism>
<name>A0A8S3DXI2_9BILA</name>
<dbReference type="GO" id="GO:0045127">
    <property type="term" value="F:N-acetylglucosamine kinase activity"/>
    <property type="evidence" value="ECO:0007669"/>
    <property type="project" value="UniProtKB-EC"/>
</dbReference>
<dbReference type="EMBL" id="CAJOBJ010227310">
    <property type="protein sequence ID" value="CAF5046684.1"/>
    <property type="molecule type" value="Genomic_DNA"/>
</dbReference>
<feature type="non-terminal residue" evidence="10">
    <location>
        <position position="58"/>
    </location>
</feature>
<evidence type="ECO:0000313" key="10">
    <source>
        <dbReference type="EMBL" id="CAF5046684.1"/>
    </source>
</evidence>
<evidence type="ECO:0000313" key="8">
    <source>
        <dbReference type="EMBL" id="CAF5024186.1"/>
    </source>
</evidence>
<evidence type="ECO:0000256" key="3">
    <source>
        <dbReference type="ARBA" id="ARBA00014974"/>
    </source>
</evidence>
<accession>A0A8S3DXI2</accession>
<feature type="domain" description="ATPase BadF/BadG/BcrA/BcrD type" evidence="5">
    <location>
        <begin position="3"/>
        <end position="57"/>
    </location>
</feature>
<reference evidence="10" key="1">
    <citation type="submission" date="2021-02" db="EMBL/GenBank/DDBJ databases">
        <authorList>
            <person name="Nowell W R."/>
        </authorList>
    </citation>
    <scope>NUCLEOTIDE SEQUENCE</scope>
</reference>
<evidence type="ECO:0000256" key="4">
    <source>
        <dbReference type="ARBA" id="ARBA00031123"/>
    </source>
</evidence>
<evidence type="ECO:0000313" key="9">
    <source>
        <dbReference type="EMBL" id="CAF5043146.1"/>
    </source>
</evidence>
<dbReference type="Pfam" id="PF01869">
    <property type="entry name" value="BcrAD_BadFG"/>
    <property type="match status" value="1"/>
</dbReference>
<comment type="similarity">
    <text evidence="1">Belongs to the eukaryotic-type N-acetylglucosamine kinase family.</text>
</comment>